<dbReference type="RefSeq" id="WP_058593854.1">
    <property type="nucleotide sequence ID" value="NZ_LDRK01000033.1"/>
</dbReference>
<reference evidence="1 2" key="1">
    <citation type="journal article" date="2016" name="Front. Microbiol.">
        <title>Genomic Resource of Rice Seed Associated Bacteria.</title>
        <authorList>
            <person name="Midha S."/>
            <person name="Bansal K."/>
            <person name="Sharma S."/>
            <person name="Kumar N."/>
            <person name="Patil P.P."/>
            <person name="Chaudhry V."/>
            <person name="Patil P.B."/>
        </authorList>
    </citation>
    <scope>NUCLEOTIDE SEQUENCE [LARGE SCALE GENOMIC DNA]</scope>
    <source>
        <strain evidence="1 2">NS354</strain>
    </source>
</reference>
<dbReference type="Proteomes" id="UP000070810">
    <property type="component" value="Unassembled WGS sequence"/>
</dbReference>
<gene>
    <name evidence="1" type="ORF">NS354_06995</name>
</gene>
<dbReference type="AlphaFoldDB" id="A0A147ENR2"/>
<keyword evidence="2" id="KW-1185">Reference proteome</keyword>
<comment type="caution">
    <text evidence="1">The sequence shown here is derived from an EMBL/GenBank/DDBJ whole genome shotgun (WGS) entry which is preliminary data.</text>
</comment>
<proteinExistence type="predicted"/>
<accession>A0A147ENR2</accession>
<dbReference type="PATRIC" id="fig|1079994.3.peg.1518"/>
<protein>
    <submittedName>
        <fullName evidence="1">Uncharacterized protein</fullName>
    </submittedName>
</protein>
<sequence>MVAVTVRFASTKRTYTYLGHLFGRTWSWTGRTAKPGTWQSFATWVTAQNGEIISVDRLMVDRF</sequence>
<organism evidence="1 2">
    <name type="scientific">Leucobacter chromiiresistens</name>
    <dbReference type="NCBI Taxonomy" id="1079994"/>
    <lineage>
        <taxon>Bacteria</taxon>
        <taxon>Bacillati</taxon>
        <taxon>Actinomycetota</taxon>
        <taxon>Actinomycetes</taxon>
        <taxon>Micrococcales</taxon>
        <taxon>Microbacteriaceae</taxon>
        <taxon>Leucobacter</taxon>
    </lineage>
</organism>
<evidence type="ECO:0000313" key="2">
    <source>
        <dbReference type="Proteomes" id="UP000070810"/>
    </source>
</evidence>
<evidence type="ECO:0000313" key="1">
    <source>
        <dbReference type="EMBL" id="KTR85980.1"/>
    </source>
</evidence>
<dbReference type="EMBL" id="LDRK01000033">
    <property type="protein sequence ID" value="KTR85980.1"/>
    <property type="molecule type" value="Genomic_DNA"/>
</dbReference>
<name>A0A147ENR2_9MICO</name>